<dbReference type="Pfam" id="PF07484">
    <property type="entry name" value="Collar"/>
    <property type="match status" value="1"/>
</dbReference>
<evidence type="ECO:0000259" key="1">
    <source>
        <dbReference type="Pfam" id="PF07484"/>
    </source>
</evidence>
<dbReference type="RefSeq" id="WP_136839449.1">
    <property type="nucleotide sequence ID" value="NZ_SWBR01000002.1"/>
</dbReference>
<dbReference type="InterPro" id="IPR037053">
    <property type="entry name" value="Phage_tail_collar_dom_sf"/>
</dbReference>
<feature type="domain" description="Phage tail collar" evidence="1">
    <location>
        <begin position="6"/>
        <end position="62"/>
    </location>
</feature>
<sequence>MDGYTGEIRIFANTFAPMDWAMCNGQALSVRAYPKLFAIIGITYGGDGKNSFNLPNLQGQLPIGVGTGPGLSERKLGGTSQQSNYIITEDTMPPHTHTLNGTLSIVSDVSPANAYTGSYLNSRTSKNKYVSGSTPTGSLDPGTLTTVGFNGNPVSVMQPALSLCFGICINGEYPTKS</sequence>
<reference evidence="2 3" key="1">
    <citation type="submission" date="2019-04" db="EMBL/GenBank/DDBJ databases">
        <title>Pedobacter sp. RP-3-22 sp. nov., isolated from Arctic soil.</title>
        <authorList>
            <person name="Dahal R.H."/>
            <person name="Kim D.-U."/>
        </authorList>
    </citation>
    <scope>NUCLEOTIDE SEQUENCE [LARGE SCALE GENOMIC DNA]</scope>
    <source>
        <strain evidence="2 3">RP-3-22</strain>
    </source>
</reference>
<evidence type="ECO:0000313" key="2">
    <source>
        <dbReference type="EMBL" id="TKC09871.1"/>
    </source>
</evidence>
<dbReference type="SUPFAM" id="SSF88874">
    <property type="entry name" value="Receptor-binding domain of short tail fibre protein gp12"/>
    <property type="match status" value="1"/>
</dbReference>
<accession>A0A4U1CP94</accession>
<dbReference type="EMBL" id="SWBR01000002">
    <property type="protein sequence ID" value="TKC09871.1"/>
    <property type="molecule type" value="Genomic_DNA"/>
</dbReference>
<dbReference type="Proteomes" id="UP000309488">
    <property type="component" value="Unassembled WGS sequence"/>
</dbReference>
<comment type="caution">
    <text evidence="2">The sequence shown here is derived from an EMBL/GenBank/DDBJ whole genome shotgun (WGS) entry which is preliminary data.</text>
</comment>
<proteinExistence type="predicted"/>
<dbReference type="AlphaFoldDB" id="A0A4U1CP94"/>
<keyword evidence="3" id="KW-1185">Reference proteome</keyword>
<organism evidence="2 3">
    <name type="scientific">Pedobacter polaris</name>
    <dbReference type="NCBI Taxonomy" id="2571273"/>
    <lineage>
        <taxon>Bacteria</taxon>
        <taxon>Pseudomonadati</taxon>
        <taxon>Bacteroidota</taxon>
        <taxon>Sphingobacteriia</taxon>
        <taxon>Sphingobacteriales</taxon>
        <taxon>Sphingobacteriaceae</taxon>
        <taxon>Pedobacter</taxon>
    </lineage>
</organism>
<gene>
    <name evidence="2" type="ORF">FA048_06560</name>
</gene>
<dbReference type="Gene3D" id="3.90.1340.10">
    <property type="entry name" value="Phage tail collar domain"/>
    <property type="match status" value="1"/>
</dbReference>
<dbReference type="OrthoDB" id="9810174at2"/>
<evidence type="ECO:0000313" key="3">
    <source>
        <dbReference type="Proteomes" id="UP000309488"/>
    </source>
</evidence>
<dbReference type="InterPro" id="IPR011083">
    <property type="entry name" value="Phage_tail_collar_dom"/>
</dbReference>
<name>A0A4U1CP94_9SPHI</name>
<protein>
    <submittedName>
        <fullName evidence="2">Phage tail protein</fullName>
    </submittedName>
</protein>